<dbReference type="Proteomes" id="UP000092884">
    <property type="component" value="Chromosome"/>
</dbReference>
<dbReference type="KEGG" id="het:BBW65_01760"/>
<dbReference type="GO" id="GO:0009288">
    <property type="term" value="C:bacterial-type flagellum"/>
    <property type="evidence" value="ECO:0007669"/>
    <property type="project" value="InterPro"/>
</dbReference>
<evidence type="ECO:0000313" key="2">
    <source>
        <dbReference type="Proteomes" id="UP000092884"/>
    </source>
</evidence>
<dbReference type="EMBL" id="CP016503">
    <property type="protein sequence ID" value="ANV97607.1"/>
    <property type="molecule type" value="Genomic_DNA"/>
</dbReference>
<dbReference type="InterPro" id="IPR012823">
    <property type="entry name" value="Flagell_FliJ"/>
</dbReference>
<reference evidence="2" key="1">
    <citation type="submission" date="2016-07" db="EMBL/GenBank/DDBJ databases">
        <authorList>
            <person name="Florea S."/>
            <person name="Webb J.S."/>
            <person name="Jaromczyk J."/>
            <person name="Schardl C.L."/>
        </authorList>
    </citation>
    <scope>NUCLEOTIDE SEQUENCE [LARGE SCALE GENOMIC DNA]</scope>
    <source>
        <strain evidence="2">MIT 01-6242</strain>
    </source>
</reference>
<sequence>MMHSDFTPLIQINQQKIRICQKEILNISQQIQINEQKAQEYLQQIASIQSPMQGNAIAFQANYSQKQTYLSLLEELHTQISHLKSDRHAKHQELQALNLELEKYQYLHQRQIQAQIQRIKQKQSKLLDEIASINFYKGNAK</sequence>
<evidence type="ECO:0000313" key="1">
    <source>
        <dbReference type="EMBL" id="ANV97607.1"/>
    </source>
</evidence>
<keyword evidence="2" id="KW-1185">Reference proteome</keyword>
<dbReference type="Pfam" id="PF02050">
    <property type="entry name" value="FliJ"/>
    <property type="match status" value="1"/>
</dbReference>
<dbReference type="RefSeq" id="WP_066338888.1">
    <property type="nucleotide sequence ID" value="NZ_CP016503.1"/>
</dbReference>
<name>A0A1B1U4A1_9HELI</name>
<proteinExistence type="predicted"/>
<gene>
    <name evidence="1" type="ORF">BBW65_01760</name>
</gene>
<accession>A0A1B1U4A1</accession>
<dbReference type="AlphaFoldDB" id="A0A1B1U4A1"/>
<organism evidence="1 2">
    <name type="scientific">Helicobacter enhydrae</name>
    <dbReference type="NCBI Taxonomy" id="222136"/>
    <lineage>
        <taxon>Bacteria</taxon>
        <taxon>Pseudomonadati</taxon>
        <taxon>Campylobacterota</taxon>
        <taxon>Epsilonproteobacteria</taxon>
        <taxon>Campylobacterales</taxon>
        <taxon>Helicobacteraceae</taxon>
        <taxon>Helicobacter</taxon>
    </lineage>
</organism>
<dbReference type="GO" id="GO:0071973">
    <property type="term" value="P:bacterial-type flagellum-dependent cell motility"/>
    <property type="evidence" value="ECO:0007669"/>
    <property type="project" value="InterPro"/>
</dbReference>
<dbReference type="OrthoDB" id="5328352at2"/>
<dbReference type="STRING" id="222136.BBW65_01760"/>
<protein>
    <submittedName>
        <fullName evidence="1">Uncharacterized protein</fullName>
    </submittedName>
</protein>